<evidence type="ECO:0000256" key="1">
    <source>
        <dbReference type="SAM" id="MobiDB-lite"/>
    </source>
</evidence>
<dbReference type="EMBL" id="OX465080">
    <property type="protein sequence ID" value="CAI9279123.1"/>
    <property type="molecule type" value="Genomic_DNA"/>
</dbReference>
<sequence length="256" mass="28947">MSTSMKRSAATRGKALTRNQNDAPDIPRFRDANAVENYTKSLPRKVASTKFVCKPTLISLGVLEGVTQLFCNIWWENLLNLMAHTYELPTREFLADCGYDSEKRKVAFQLLGHRRYIDFATINDILGLPSSDTSTVFDVLPIEFNHETFWTEITGGIFLCVGLDKATSIIHPCLRIAHHILVCMVFARKEAGQVTKNELFFLWCMTRCERPPIPDFASFFFHKCTHMISKTSGDICIGGFVTLLARGLDIELPNEC</sequence>
<gene>
    <name evidence="3" type="ORF">LSALG_LOCUS18947</name>
</gene>
<dbReference type="Proteomes" id="UP001177003">
    <property type="component" value="Chromosome 4"/>
</dbReference>
<proteinExistence type="predicted"/>
<feature type="domain" description="Arabidopsis retrotransposon Orf1 C-terminal" evidence="2">
    <location>
        <begin position="30"/>
        <end position="202"/>
    </location>
</feature>
<evidence type="ECO:0000313" key="4">
    <source>
        <dbReference type="Proteomes" id="UP001177003"/>
    </source>
</evidence>
<evidence type="ECO:0000313" key="3">
    <source>
        <dbReference type="EMBL" id="CAI9279123.1"/>
    </source>
</evidence>
<keyword evidence="4" id="KW-1185">Reference proteome</keyword>
<dbReference type="InterPro" id="IPR004312">
    <property type="entry name" value="ATHILA_Orf1_C"/>
</dbReference>
<evidence type="ECO:0000259" key="2">
    <source>
        <dbReference type="Pfam" id="PF03078"/>
    </source>
</evidence>
<accession>A0AA35YSB3</accession>
<protein>
    <recommendedName>
        <fullName evidence="2">Arabidopsis retrotransposon Orf1 C-terminal domain-containing protein</fullName>
    </recommendedName>
</protein>
<reference evidence="3" key="1">
    <citation type="submission" date="2023-04" db="EMBL/GenBank/DDBJ databases">
        <authorList>
            <person name="Vijverberg K."/>
            <person name="Xiong W."/>
            <person name="Schranz E."/>
        </authorList>
    </citation>
    <scope>NUCLEOTIDE SEQUENCE</scope>
</reference>
<name>A0AA35YSB3_LACSI</name>
<dbReference type="Pfam" id="PF03078">
    <property type="entry name" value="ATHILA"/>
    <property type="match status" value="1"/>
</dbReference>
<dbReference type="AlphaFoldDB" id="A0AA35YSB3"/>
<feature type="region of interest" description="Disordered" evidence="1">
    <location>
        <begin position="1"/>
        <end position="26"/>
    </location>
</feature>
<organism evidence="3 4">
    <name type="scientific">Lactuca saligna</name>
    <name type="common">Willowleaf lettuce</name>
    <dbReference type="NCBI Taxonomy" id="75948"/>
    <lineage>
        <taxon>Eukaryota</taxon>
        <taxon>Viridiplantae</taxon>
        <taxon>Streptophyta</taxon>
        <taxon>Embryophyta</taxon>
        <taxon>Tracheophyta</taxon>
        <taxon>Spermatophyta</taxon>
        <taxon>Magnoliopsida</taxon>
        <taxon>eudicotyledons</taxon>
        <taxon>Gunneridae</taxon>
        <taxon>Pentapetalae</taxon>
        <taxon>asterids</taxon>
        <taxon>campanulids</taxon>
        <taxon>Asterales</taxon>
        <taxon>Asteraceae</taxon>
        <taxon>Cichorioideae</taxon>
        <taxon>Cichorieae</taxon>
        <taxon>Lactucinae</taxon>
        <taxon>Lactuca</taxon>
    </lineage>
</organism>